<dbReference type="PANTHER" id="PTHR45754:SF3">
    <property type="entry name" value="METHYLENETETRAHYDROFOLATE REDUCTASE (NADPH)"/>
    <property type="match status" value="1"/>
</dbReference>
<evidence type="ECO:0000256" key="5">
    <source>
        <dbReference type="ARBA" id="ARBA00022630"/>
    </source>
</evidence>
<dbReference type="GO" id="GO:0005829">
    <property type="term" value="C:cytosol"/>
    <property type="evidence" value="ECO:0007669"/>
    <property type="project" value="InterPro"/>
</dbReference>
<comment type="catalytic activity">
    <reaction evidence="11">
        <text>(6S)-5-methyl-5,6,7,8-tetrahydrofolate + NAD(+) = (6R)-5,10-methylene-5,6,7,8-tetrahydrofolate + NADH + H(+)</text>
        <dbReference type="Rhea" id="RHEA:19821"/>
        <dbReference type="ChEBI" id="CHEBI:15378"/>
        <dbReference type="ChEBI" id="CHEBI:15636"/>
        <dbReference type="ChEBI" id="CHEBI:18608"/>
        <dbReference type="ChEBI" id="CHEBI:57540"/>
        <dbReference type="ChEBI" id="CHEBI:57945"/>
        <dbReference type="EC" id="1.5.1.54"/>
    </reaction>
    <physiologicalReaction direction="right-to-left" evidence="11">
        <dbReference type="Rhea" id="RHEA:19823"/>
    </physiologicalReaction>
</comment>
<evidence type="ECO:0000256" key="6">
    <source>
        <dbReference type="ARBA" id="ARBA00022827"/>
    </source>
</evidence>
<evidence type="ECO:0000313" key="13">
    <source>
        <dbReference type="EMBL" id="HIX71478.1"/>
    </source>
</evidence>
<evidence type="ECO:0000256" key="2">
    <source>
        <dbReference type="ARBA" id="ARBA00004777"/>
    </source>
</evidence>
<dbReference type="Proteomes" id="UP000886805">
    <property type="component" value="Unassembled WGS sequence"/>
</dbReference>
<keyword evidence="6 12" id="KW-0274">FAD</keyword>
<proteinExistence type="inferred from homology"/>
<dbReference type="Pfam" id="PF02219">
    <property type="entry name" value="MTHFR"/>
    <property type="match status" value="1"/>
</dbReference>
<dbReference type="PANTHER" id="PTHR45754">
    <property type="entry name" value="METHYLENETETRAHYDROFOLATE REDUCTASE"/>
    <property type="match status" value="1"/>
</dbReference>
<comment type="similarity">
    <text evidence="3 12">Belongs to the methylenetetrahydrofolate reductase family.</text>
</comment>
<dbReference type="InterPro" id="IPR003171">
    <property type="entry name" value="Mehydrof_redctse-like"/>
</dbReference>
<evidence type="ECO:0000256" key="12">
    <source>
        <dbReference type="RuleBase" id="RU003862"/>
    </source>
</evidence>
<dbReference type="GO" id="GO:0106312">
    <property type="term" value="F:methylenetetrahydrofolate reductase (NADH) activity"/>
    <property type="evidence" value="ECO:0007669"/>
    <property type="project" value="UniProtKB-EC"/>
</dbReference>
<dbReference type="SUPFAM" id="SSF51730">
    <property type="entry name" value="FAD-linked oxidoreductase"/>
    <property type="match status" value="1"/>
</dbReference>
<name>A0A9D1X296_9FIRM</name>
<accession>A0A9D1X296</accession>
<evidence type="ECO:0000256" key="9">
    <source>
        <dbReference type="ARBA" id="ARBA00023167"/>
    </source>
</evidence>
<comment type="pathway">
    <text evidence="10">Amino-acid biosynthesis; L-methionine biosynthesis via de novo pathway.</text>
</comment>
<dbReference type="GO" id="GO:0035999">
    <property type="term" value="P:tetrahydrofolate interconversion"/>
    <property type="evidence" value="ECO:0007669"/>
    <property type="project" value="TreeGrafter"/>
</dbReference>
<dbReference type="EMBL" id="DXEQ01000011">
    <property type="protein sequence ID" value="HIX71478.1"/>
    <property type="molecule type" value="Genomic_DNA"/>
</dbReference>
<dbReference type="AlphaFoldDB" id="A0A9D1X296"/>
<evidence type="ECO:0000256" key="8">
    <source>
        <dbReference type="ARBA" id="ARBA00023027"/>
    </source>
</evidence>
<dbReference type="InterPro" id="IPR004620">
    <property type="entry name" value="MTHF_reductase_bac"/>
</dbReference>
<keyword evidence="7 12" id="KW-0560">Oxidoreductase</keyword>
<dbReference type="NCBIfam" id="TIGR00676">
    <property type="entry name" value="fadh2"/>
    <property type="match status" value="1"/>
</dbReference>
<dbReference type="EC" id="1.5.1.54" evidence="12"/>
<organism evidence="13 14">
    <name type="scientific">Candidatus Anaerobutyricum stercoripullorum</name>
    <dbReference type="NCBI Taxonomy" id="2838456"/>
    <lineage>
        <taxon>Bacteria</taxon>
        <taxon>Bacillati</taxon>
        <taxon>Bacillota</taxon>
        <taxon>Clostridia</taxon>
        <taxon>Lachnospirales</taxon>
        <taxon>Lachnospiraceae</taxon>
        <taxon>Anaerobutyricum</taxon>
    </lineage>
</organism>
<keyword evidence="4" id="KW-0028">Amino-acid biosynthesis</keyword>
<dbReference type="Gene3D" id="3.20.20.220">
    <property type="match status" value="1"/>
</dbReference>
<evidence type="ECO:0000256" key="3">
    <source>
        <dbReference type="ARBA" id="ARBA00006743"/>
    </source>
</evidence>
<comment type="pathway">
    <text evidence="2 12">One-carbon metabolism; tetrahydrofolate interconversion.</text>
</comment>
<sequence>MNHTSIFSSASGISFEIFPPKKWESFPNLYETLDALKELHPSFISCTYGAGGSNSKKTAEIVSYIQNQLGIEGIAHLTCAALTKDSFLSTIRAFQEKGIHNVLALRGDKPADMSEEAFAGREYKHPSELIPTLKEAGFTVAGACYPEKHFEAATMEEDIHFLKHKVEQGADFLISQLFFDNEIFYRFLEMCERAGIDVPIEAGIMPITSAKMIGTTINLSGASVPKAMADLLARYQDSPEDMRKAGIDYAITQIRELRERGVDGIHIYTMNHADVARDICAAL</sequence>
<keyword evidence="5 12" id="KW-0285">Flavoprotein</keyword>
<reference evidence="13" key="2">
    <citation type="submission" date="2021-04" db="EMBL/GenBank/DDBJ databases">
        <authorList>
            <person name="Gilroy R."/>
        </authorList>
    </citation>
    <scope>NUCLEOTIDE SEQUENCE</scope>
    <source>
        <strain evidence="13">ChiSxjej3B15-1167</strain>
    </source>
</reference>
<dbReference type="GO" id="GO:0071949">
    <property type="term" value="F:FAD binding"/>
    <property type="evidence" value="ECO:0007669"/>
    <property type="project" value="TreeGrafter"/>
</dbReference>
<keyword evidence="8" id="KW-0520">NAD</keyword>
<keyword evidence="9" id="KW-0486">Methionine biosynthesis</keyword>
<dbReference type="CDD" id="cd00537">
    <property type="entry name" value="MTHFR"/>
    <property type="match status" value="1"/>
</dbReference>
<gene>
    <name evidence="13" type="primary">metF</name>
    <name evidence="13" type="ORF">H9849_00505</name>
</gene>
<evidence type="ECO:0000313" key="14">
    <source>
        <dbReference type="Proteomes" id="UP000886805"/>
    </source>
</evidence>
<comment type="caution">
    <text evidence="13">The sequence shown here is derived from an EMBL/GenBank/DDBJ whole genome shotgun (WGS) entry which is preliminary data.</text>
</comment>
<protein>
    <recommendedName>
        <fullName evidence="12">Methylenetetrahydrofolate reductase</fullName>
        <ecNumber evidence="12">1.5.1.54</ecNumber>
    </recommendedName>
</protein>
<evidence type="ECO:0000256" key="4">
    <source>
        <dbReference type="ARBA" id="ARBA00022605"/>
    </source>
</evidence>
<reference evidence="13" key="1">
    <citation type="journal article" date="2021" name="PeerJ">
        <title>Extensive microbial diversity within the chicken gut microbiome revealed by metagenomics and culture.</title>
        <authorList>
            <person name="Gilroy R."/>
            <person name="Ravi A."/>
            <person name="Getino M."/>
            <person name="Pursley I."/>
            <person name="Horton D.L."/>
            <person name="Alikhan N.F."/>
            <person name="Baker D."/>
            <person name="Gharbi K."/>
            <person name="Hall N."/>
            <person name="Watson M."/>
            <person name="Adriaenssens E.M."/>
            <person name="Foster-Nyarko E."/>
            <person name="Jarju S."/>
            <person name="Secka A."/>
            <person name="Antonio M."/>
            <person name="Oren A."/>
            <person name="Chaudhuri R.R."/>
            <person name="La Ragione R."/>
            <person name="Hildebrand F."/>
            <person name="Pallen M.J."/>
        </authorList>
    </citation>
    <scope>NUCLEOTIDE SEQUENCE</scope>
    <source>
        <strain evidence="13">ChiSxjej3B15-1167</strain>
    </source>
</reference>
<dbReference type="GO" id="GO:0009086">
    <property type="term" value="P:methionine biosynthetic process"/>
    <property type="evidence" value="ECO:0007669"/>
    <property type="project" value="UniProtKB-KW"/>
</dbReference>
<evidence type="ECO:0000256" key="7">
    <source>
        <dbReference type="ARBA" id="ARBA00023002"/>
    </source>
</evidence>
<evidence type="ECO:0000256" key="10">
    <source>
        <dbReference type="ARBA" id="ARBA00034478"/>
    </source>
</evidence>
<evidence type="ECO:0000256" key="1">
    <source>
        <dbReference type="ARBA" id="ARBA00001974"/>
    </source>
</evidence>
<evidence type="ECO:0000256" key="11">
    <source>
        <dbReference type="ARBA" id="ARBA00048628"/>
    </source>
</evidence>
<dbReference type="InterPro" id="IPR029041">
    <property type="entry name" value="FAD-linked_oxidoreductase-like"/>
</dbReference>
<comment type="cofactor">
    <cofactor evidence="1 12">
        <name>FAD</name>
        <dbReference type="ChEBI" id="CHEBI:57692"/>
    </cofactor>
</comment>